<proteinExistence type="predicted"/>
<organism evidence="2 3">
    <name type="scientific">Paludisphaera mucosa</name>
    <dbReference type="NCBI Taxonomy" id="3030827"/>
    <lineage>
        <taxon>Bacteria</taxon>
        <taxon>Pseudomonadati</taxon>
        <taxon>Planctomycetota</taxon>
        <taxon>Planctomycetia</taxon>
        <taxon>Isosphaerales</taxon>
        <taxon>Isosphaeraceae</taxon>
        <taxon>Paludisphaera</taxon>
    </lineage>
</organism>
<dbReference type="PANTHER" id="PTHR30272:SF1">
    <property type="entry name" value="3-HYDROXYACYL-[ACYL-CARRIER-PROTEIN] DEHYDRATASE"/>
    <property type="match status" value="1"/>
</dbReference>
<keyword evidence="3" id="KW-1185">Reference proteome</keyword>
<dbReference type="GO" id="GO:0016829">
    <property type="term" value="F:lyase activity"/>
    <property type="evidence" value="ECO:0007669"/>
    <property type="project" value="UniProtKB-KW"/>
</dbReference>
<evidence type="ECO:0000256" key="1">
    <source>
        <dbReference type="ARBA" id="ARBA00023239"/>
    </source>
</evidence>
<sequence>MRFVLIDRILDVQPGRSLHAVKNLSLAEEYLADHFPGFPVMPGVLMLEALTQAGAWLIRETEDFAHSIIVLKQAKTIKYGSFVEPGRQLELKIDMVSDVGVDATFKGVGMIDGQEMVKGRIVLTRYNLREKNPMLHGVDAQIVAGLRDLYSTLRKGSVGARAIAKTPEPAGVKLI</sequence>
<accession>A0ABT6F5V6</accession>
<dbReference type="Gene3D" id="3.10.129.10">
    <property type="entry name" value="Hotdog Thioesterase"/>
    <property type="match status" value="1"/>
</dbReference>
<name>A0ABT6F5V6_9BACT</name>
<dbReference type="InterPro" id="IPR029069">
    <property type="entry name" value="HotDog_dom_sf"/>
</dbReference>
<keyword evidence="1 2" id="KW-0456">Lyase</keyword>
<dbReference type="RefSeq" id="WP_277859326.1">
    <property type="nucleotide sequence ID" value="NZ_JARRAG010000001.1"/>
</dbReference>
<evidence type="ECO:0000313" key="3">
    <source>
        <dbReference type="Proteomes" id="UP001216907"/>
    </source>
</evidence>
<dbReference type="SUPFAM" id="SSF54637">
    <property type="entry name" value="Thioesterase/thiol ester dehydrase-isomerase"/>
    <property type="match status" value="1"/>
</dbReference>
<evidence type="ECO:0000313" key="2">
    <source>
        <dbReference type="EMBL" id="MDG3002967.1"/>
    </source>
</evidence>
<dbReference type="EC" id="4.2.1.-" evidence="2"/>
<comment type="caution">
    <text evidence="2">The sequence shown here is derived from an EMBL/GenBank/DDBJ whole genome shotgun (WGS) entry which is preliminary data.</text>
</comment>
<dbReference type="Pfam" id="PF07977">
    <property type="entry name" value="FabA"/>
    <property type="match status" value="1"/>
</dbReference>
<gene>
    <name evidence="2" type="ORF">PZE19_04250</name>
</gene>
<protein>
    <submittedName>
        <fullName evidence="2">Beta-hydroxyacyl-ACP dehydratase</fullName>
        <ecNumber evidence="2">4.2.1.-</ecNumber>
    </submittedName>
</protein>
<dbReference type="CDD" id="cd01288">
    <property type="entry name" value="FabZ"/>
    <property type="match status" value="1"/>
</dbReference>
<dbReference type="PANTHER" id="PTHR30272">
    <property type="entry name" value="3-HYDROXYACYL-[ACYL-CARRIER-PROTEIN] DEHYDRATASE"/>
    <property type="match status" value="1"/>
</dbReference>
<dbReference type="EMBL" id="JARRAG010000001">
    <property type="protein sequence ID" value="MDG3002967.1"/>
    <property type="molecule type" value="Genomic_DNA"/>
</dbReference>
<reference evidence="2 3" key="1">
    <citation type="submission" date="2023-03" db="EMBL/GenBank/DDBJ databases">
        <title>Paludisphaera mucosa sp. nov. a novel planctomycete from northern fen.</title>
        <authorList>
            <person name="Ivanova A."/>
        </authorList>
    </citation>
    <scope>NUCLEOTIDE SEQUENCE [LARGE SCALE GENOMIC DNA]</scope>
    <source>
        <strain evidence="2 3">Pla2</strain>
    </source>
</reference>
<dbReference type="InterPro" id="IPR013114">
    <property type="entry name" value="FabA_FabZ"/>
</dbReference>
<dbReference type="Proteomes" id="UP001216907">
    <property type="component" value="Unassembled WGS sequence"/>
</dbReference>